<evidence type="ECO:0000313" key="1">
    <source>
        <dbReference type="EMBL" id="KAJ7354391.1"/>
    </source>
</evidence>
<sequence length="511" mass="57461">MNSPFARRLGTNYCPPDDEVENLKTLLIESSLRMEFLDKEITKMQSVLDKLTTERDALQAFMQDHRALLSPIRRIPLEILLAIFLACFPTHRNCAMSASEAPVLLAHVCSSWRTILLSTPALWAEIHVVEPSMAHDNIGRPFVGLYRETLARRLEAIGTWLSRSGRCGLSISLQCSSDKNGDDLFLRALIPFASRWEHIDLTTSSWVLGNVSRLTEEDAPILKSVSLREAIPNMLLGGSWGLLRSSGLSKFSISSTHINPLQLPLRWNRLKDLSIASGSQITSISALRVISWCPELRVCRLEVHDKPDDDGGGPQPVLTHIFLHTFDLNCAGTLHPMIHRFFSRIYFPELRHFTFRGSCESEEHLSFAPLLAAVPHLESLDIGIEALPKSCLVELFHGLPPTMSRLHILDVPHSRTESHNNILALLTLSSTPFTLCCPSLNELRITDCMGFSDIGLLDLIKSRMEISSSRSRLKRVELVFSREMELDILPDLQPFIEMGLYIKLTYPVVTN</sequence>
<dbReference type="SUPFAM" id="SSF52047">
    <property type="entry name" value="RNI-like"/>
    <property type="match status" value="1"/>
</dbReference>
<protein>
    <recommendedName>
        <fullName evidence="3">F-box domain-containing protein</fullName>
    </recommendedName>
</protein>
<dbReference type="PANTHER" id="PTHR38926:SF72">
    <property type="entry name" value="IM:7136021-RELATED"/>
    <property type="match status" value="1"/>
</dbReference>
<keyword evidence="2" id="KW-1185">Reference proteome</keyword>
<evidence type="ECO:0008006" key="3">
    <source>
        <dbReference type="Google" id="ProtNLM"/>
    </source>
</evidence>
<comment type="caution">
    <text evidence="1">The sequence shown here is derived from an EMBL/GenBank/DDBJ whole genome shotgun (WGS) entry which is preliminary data.</text>
</comment>
<evidence type="ECO:0000313" key="2">
    <source>
        <dbReference type="Proteomes" id="UP001218218"/>
    </source>
</evidence>
<dbReference type="PANTHER" id="PTHR38926">
    <property type="entry name" value="F-BOX DOMAIN CONTAINING PROTEIN, EXPRESSED"/>
    <property type="match status" value="1"/>
</dbReference>
<reference evidence="1" key="1">
    <citation type="submission" date="2023-03" db="EMBL/GenBank/DDBJ databases">
        <title>Massive genome expansion in bonnet fungi (Mycena s.s.) driven by repeated elements and novel gene families across ecological guilds.</title>
        <authorList>
            <consortium name="Lawrence Berkeley National Laboratory"/>
            <person name="Harder C.B."/>
            <person name="Miyauchi S."/>
            <person name="Viragh M."/>
            <person name="Kuo A."/>
            <person name="Thoen E."/>
            <person name="Andreopoulos B."/>
            <person name="Lu D."/>
            <person name="Skrede I."/>
            <person name="Drula E."/>
            <person name="Henrissat B."/>
            <person name="Morin E."/>
            <person name="Kohler A."/>
            <person name="Barry K."/>
            <person name="LaButti K."/>
            <person name="Morin E."/>
            <person name="Salamov A."/>
            <person name="Lipzen A."/>
            <person name="Mereny Z."/>
            <person name="Hegedus B."/>
            <person name="Baldrian P."/>
            <person name="Stursova M."/>
            <person name="Weitz H."/>
            <person name="Taylor A."/>
            <person name="Grigoriev I.V."/>
            <person name="Nagy L.G."/>
            <person name="Martin F."/>
            <person name="Kauserud H."/>
        </authorList>
    </citation>
    <scope>NUCLEOTIDE SEQUENCE</scope>
    <source>
        <strain evidence="1">CBHHK002</strain>
    </source>
</reference>
<dbReference type="InterPro" id="IPR032675">
    <property type="entry name" value="LRR_dom_sf"/>
</dbReference>
<dbReference type="AlphaFoldDB" id="A0AAD7EXE3"/>
<dbReference type="Proteomes" id="UP001218218">
    <property type="component" value="Unassembled WGS sequence"/>
</dbReference>
<organism evidence="1 2">
    <name type="scientific">Mycena albidolilacea</name>
    <dbReference type="NCBI Taxonomy" id="1033008"/>
    <lineage>
        <taxon>Eukaryota</taxon>
        <taxon>Fungi</taxon>
        <taxon>Dikarya</taxon>
        <taxon>Basidiomycota</taxon>
        <taxon>Agaricomycotina</taxon>
        <taxon>Agaricomycetes</taxon>
        <taxon>Agaricomycetidae</taxon>
        <taxon>Agaricales</taxon>
        <taxon>Marasmiineae</taxon>
        <taxon>Mycenaceae</taxon>
        <taxon>Mycena</taxon>
    </lineage>
</organism>
<proteinExistence type="predicted"/>
<accession>A0AAD7EXE3</accession>
<dbReference type="EMBL" id="JARIHO010000010">
    <property type="protein sequence ID" value="KAJ7354391.1"/>
    <property type="molecule type" value="Genomic_DNA"/>
</dbReference>
<gene>
    <name evidence="1" type="ORF">DFH08DRAFT_854729</name>
</gene>
<dbReference type="Gene3D" id="3.80.10.10">
    <property type="entry name" value="Ribonuclease Inhibitor"/>
    <property type="match status" value="1"/>
</dbReference>
<name>A0AAD7EXE3_9AGAR</name>